<gene>
    <name evidence="1" type="ORF">EDM02_00400</name>
</gene>
<proteinExistence type="predicted"/>
<organism evidence="1 2">
    <name type="scientific">Candidatus Cardinium hertigii</name>
    <dbReference type="NCBI Taxonomy" id="247481"/>
    <lineage>
        <taxon>Bacteria</taxon>
        <taxon>Pseudomonadati</taxon>
        <taxon>Bacteroidota</taxon>
        <taxon>Cytophagia</taxon>
        <taxon>Cytophagales</taxon>
        <taxon>Amoebophilaceae</taxon>
        <taxon>Candidatus Cardinium</taxon>
    </lineage>
</organism>
<protein>
    <submittedName>
        <fullName evidence="1">Uncharacterized protein</fullName>
    </submittedName>
</protein>
<accession>A0A3N2QDE3</accession>
<evidence type="ECO:0000313" key="2">
    <source>
        <dbReference type="Proteomes" id="UP000270927"/>
    </source>
</evidence>
<dbReference type="AlphaFoldDB" id="A0A3N2QDE3"/>
<reference evidence="1 2" key="1">
    <citation type="submission" date="2018-09" db="EMBL/GenBank/DDBJ databases">
        <title>Comparative Genomics of Wolbachia-Cardinium Dual Endosymbiosis in a Plant-Parasitic Nematode.</title>
        <authorList>
            <person name="Brown A.M.V."/>
            <person name="Wasala S.K."/>
            <person name="Howe D.K."/>
            <person name="Peetz A.B."/>
            <person name="Zasada I.A."/>
            <person name="Denver D.R."/>
        </authorList>
    </citation>
    <scope>NUCLEOTIDE SEQUENCE [LARGE SCALE GENOMIC DNA]</scope>
    <source>
        <strain evidence="1 2">Pp_1</strain>
    </source>
</reference>
<sequence length="67" mass="7808">MILSIFFKTTSFKAYFFCLIKKSSQKKSSAGEQSEAVATGRQYNFFYFSSIIFCHFWGYGSKNLIIY</sequence>
<name>A0A3N2QDE3_9BACT</name>
<dbReference type="Proteomes" id="UP000270927">
    <property type="component" value="Unassembled WGS sequence"/>
</dbReference>
<dbReference type="EMBL" id="RARA01000011">
    <property type="protein sequence ID" value="ROT47791.1"/>
    <property type="molecule type" value="Genomic_DNA"/>
</dbReference>
<keyword evidence="2" id="KW-1185">Reference proteome</keyword>
<evidence type="ECO:0000313" key="1">
    <source>
        <dbReference type="EMBL" id="ROT47791.1"/>
    </source>
</evidence>
<comment type="caution">
    <text evidence="1">The sequence shown here is derived from an EMBL/GenBank/DDBJ whole genome shotgun (WGS) entry which is preliminary data.</text>
</comment>